<keyword evidence="1" id="KW-0677">Repeat</keyword>
<dbReference type="Gene3D" id="2.180.10.10">
    <property type="entry name" value="RHS repeat-associated core"/>
    <property type="match status" value="1"/>
</dbReference>
<evidence type="ECO:0000256" key="1">
    <source>
        <dbReference type="ARBA" id="ARBA00022737"/>
    </source>
</evidence>
<dbReference type="NCBIfam" id="TIGR03696">
    <property type="entry name" value="Rhs_assc_core"/>
    <property type="match status" value="1"/>
</dbReference>
<protein>
    <submittedName>
        <fullName evidence="4">RHS repeat-associated core domain-containing protein</fullName>
    </submittedName>
</protein>
<dbReference type="Pfam" id="PF25023">
    <property type="entry name" value="TEN_YD-shell"/>
    <property type="match status" value="1"/>
</dbReference>
<dbReference type="NCBIfam" id="TIGR01643">
    <property type="entry name" value="YD_repeat_2x"/>
    <property type="match status" value="1"/>
</dbReference>
<keyword evidence="5" id="KW-1185">Reference proteome</keyword>
<dbReference type="AlphaFoldDB" id="A0A939C1W7"/>
<evidence type="ECO:0000259" key="3">
    <source>
        <dbReference type="Pfam" id="PF25023"/>
    </source>
</evidence>
<dbReference type="InterPro" id="IPR050708">
    <property type="entry name" value="T6SS_VgrG/RHS"/>
</dbReference>
<dbReference type="Proteomes" id="UP000663801">
    <property type="component" value="Unassembled WGS sequence"/>
</dbReference>
<evidence type="ECO:0000313" key="4">
    <source>
        <dbReference type="EMBL" id="MBM9478123.1"/>
    </source>
</evidence>
<proteinExistence type="predicted"/>
<dbReference type="Pfam" id="PF05593">
    <property type="entry name" value="RHS_repeat"/>
    <property type="match status" value="1"/>
</dbReference>
<dbReference type="PANTHER" id="PTHR32305:SF15">
    <property type="entry name" value="PROTEIN RHSA-RELATED"/>
    <property type="match status" value="1"/>
</dbReference>
<gene>
    <name evidence="4" type="ORF">JL107_16875</name>
</gene>
<comment type="caution">
    <text evidence="4">The sequence shown here is derived from an EMBL/GenBank/DDBJ whole genome shotgun (WGS) entry which is preliminary data.</text>
</comment>
<dbReference type="InterPro" id="IPR022385">
    <property type="entry name" value="Rhs_assc_core"/>
</dbReference>
<reference evidence="4" key="1">
    <citation type="submission" date="2021-01" db="EMBL/GenBank/DDBJ databases">
        <title>KCTC 19127 draft genome.</title>
        <authorList>
            <person name="An D."/>
        </authorList>
    </citation>
    <scope>NUCLEOTIDE SEQUENCE</scope>
    <source>
        <strain evidence="4">KCTC 19127</strain>
    </source>
</reference>
<dbReference type="RefSeq" id="WP_205258245.1">
    <property type="nucleotide sequence ID" value="NZ_BAAAPV010000002.1"/>
</dbReference>
<name>A0A939C1W7_9ACTN</name>
<dbReference type="InterPro" id="IPR006530">
    <property type="entry name" value="YD"/>
</dbReference>
<dbReference type="PANTHER" id="PTHR32305">
    <property type="match status" value="1"/>
</dbReference>
<organism evidence="4 5">
    <name type="scientific">Nakamurella flavida</name>
    <dbReference type="NCBI Taxonomy" id="363630"/>
    <lineage>
        <taxon>Bacteria</taxon>
        <taxon>Bacillati</taxon>
        <taxon>Actinomycetota</taxon>
        <taxon>Actinomycetes</taxon>
        <taxon>Nakamurellales</taxon>
        <taxon>Nakamurellaceae</taxon>
        <taxon>Nakamurella</taxon>
    </lineage>
</organism>
<feature type="domain" description="Teneurin-like YD-shell" evidence="3">
    <location>
        <begin position="227"/>
        <end position="320"/>
    </location>
</feature>
<feature type="region of interest" description="Disordered" evidence="2">
    <location>
        <begin position="158"/>
        <end position="180"/>
    </location>
</feature>
<accession>A0A939C1W7</accession>
<evidence type="ECO:0000256" key="2">
    <source>
        <dbReference type="SAM" id="MobiDB-lite"/>
    </source>
</evidence>
<evidence type="ECO:0000313" key="5">
    <source>
        <dbReference type="Proteomes" id="UP000663801"/>
    </source>
</evidence>
<sequence length="499" mass="52290">MTSVKDFAGRAITFGYDHDHALTTTGYPDGVTVTNTFDKADRLTQTVAAKGSTVITTLGYGLDSAGQVTSQTAGGATQTFAYSSREQLTSSTGGATGSGGTAGYAMDAANHPTTVGGATQAFDPAGQQCWSTTTAVTTPTCGTIPTVATTFTFDGVGERTKSTPANGPPSTYGYDQAGRLTSASTPAGSGKYTYNGDGIRTSKTVGATTTRYTWDAATNLLSDGTNNYLYGPDGAPIEQVGAAGAYYFVHDQIGSTRTLLDSTGADAGRYSYTPYGQATHTGTAASPLQYTGQYTDTETGLLYLRARYYDPTTAQFLTIDPLVGSTGTPYAYVNGNPLNDADPTGLCGFWCIAAIVVIDVGEEVLTDGAASAALPEEDAAIAAAFDGGCAAAESATKGGVYVLKEEGTVVRTGRTNNLKVRERQHANDPELQHLDFDTVHRSDVYEEQRGLEQKIYDANPQAQKVNGGYNKIRPISPKSPRLGTYQQAANRHLRGDRAV</sequence>
<dbReference type="EMBL" id="JAERWL010000015">
    <property type="protein sequence ID" value="MBM9478123.1"/>
    <property type="molecule type" value="Genomic_DNA"/>
</dbReference>
<dbReference type="InterPro" id="IPR056823">
    <property type="entry name" value="TEN-like_YD-shell"/>
</dbReference>
<dbReference type="InterPro" id="IPR031325">
    <property type="entry name" value="RHS_repeat"/>
</dbReference>